<feature type="region of interest" description="Disordered" evidence="1">
    <location>
        <begin position="1"/>
        <end position="21"/>
    </location>
</feature>
<dbReference type="InterPro" id="IPR053158">
    <property type="entry name" value="CapK_Type1_Caps_Biosynth"/>
</dbReference>
<keyword evidence="3" id="KW-1185">Reference proteome</keyword>
<dbReference type="PANTHER" id="PTHR36932:SF1">
    <property type="entry name" value="CAPSULAR POLYSACCHARIDE BIOSYNTHESIS PROTEIN"/>
    <property type="match status" value="1"/>
</dbReference>
<dbReference type="PATRIC" id="fig|477641.3.peg.1567"/>
<dbReference type="eggNOG" id="COG1541">
    <property type="taxonomic scope" value="Bacteria"/>
</dbReference>
<dbReference type="PANTHER" id="PTHR36932">
    <property type="entry name" value="CAPSULAR POLYSACCHARIDE BIOSYNTHESIS PROTEIN"/>
    <property type="match status" value="1"/>
</dbReference>
<sequence length="478" mass="51710">MMRPPLSPRRTAARNTSADPHVLPALLDARRTYRAGPAAVAERQRARLADLIAFTRTRSPFYRQLYAGLPERIEDPSLLPVTTKRELMARFDEIVTDHRVTRQAVEAFVADSTLIGQPFLNANTVATTSGTTGIRGMFLIDQQALVVATAMAGRMLASWLRPRDVFRIVAGRGRTAMVSATGGHFASVAAAARLRNTRRGARTVRLFSVQTPLTQLVAELNSFRPALLAPYASTAVLLASEQQAGRLHINPVLVTLSAEGLAPDERRRIADAFGATVGNSYAATECPFLSFSCRQGWLHVNSDWAILEPVDADHRPVPPGRQSHTVLLTNLANRVQPILRYDLGDSVLTRSDPCACGNPLPAIQVQGRAADVLTLPDAHGSPVTITPLTLSALLDRIPGVELAQIAQTAPTALSVRLRPAAGADREQVWRSLATEIDRLLRAHGLDVALHLDGAPPQPTGGGKYRLVQPLRSTEVTES</sequence>
<dbReference type="STRING" id="477641.MODMU_1656"/>
<organism evidence="2 3">
    <name type="scientific">Modestobacter italicus (strain DSM 44449 / CECT 9708 / BC 501)</name>
    <dbReference type="NCBI Taxonomy" id="2732864"/>
    <lineage>
        <taxon>Bacteria</taxon>
        <taxon>Bacillati</taxon>
        <taxon>Actinomycetota</taxon>
        <taxon>Actinomycetes</taxon>
        <taxon>Geodermatophilales</taxon>
        <taxon>Geodermatophilaceae</taxon>
        <taxon>Modestobacter</taxon>
    </lineage>
</organism>
<proteinExistence type="predicted"/>
<dbReference type="SUPFAM" id="SSF56801">
    <property type="entry name" value="Acetyl-CoA synthetase-like"/>
    <property type="match status" value="1"/>
</dbReference>
<dbReference type="KEGG" id="mmar:MODMU_1656"/>
<dbReference type="AlphaFoldDB" id="I4EUN5"/>
<reference evidence="2 3" key="1">
    <citation type="journal article" date="2012" name="J. Bacteriol.">
        <title>Genome Sequence of Radiation-Resistant Modestobacter marinus Strain BC501, a Representative Actinobacterium That Thrives on Calcareous Stone Surfaces.</title>
        <authorList>
            <person name="Normand P."/>
            <person name="Gury J."/>
            <person name="Pujic P."/>
            <person name="Chouaia B."/>
            <person name="Crotti E."/>
            <person name="Brusetti L."/>
            <person name="Daffonchio D."/>
            <person name="Vacherie B."/>
            <person name="Barbe V."/>
            <person name="Medigue C."/>
            <person name="Calteau A."/>
            <person name="Ghodhbane-Gtari F."/>
            <person name="Essoussi I."/>
            <person name="Nouioui I."/>
            <person name="Abbassi-Ghozzi I."/>
            <person name="Gtari M."/>
        </authorList>
    </citation>
    <scope>NUCLEOTIDE SEQUENCE [LARGE SCALE GENOMIC DNA]</scope>
    <source>
        <strain evidence="3">BC 501</strain>
    </source>
</reference>
<dbReference type="InterPro" id="IPR042099">
    <property type="entry name" value="ANL_N_sf"/>
</dbReference>
<feature type="region of interest" description="Disordered" evidence="1">
    <location>
        <begin position="452"/>
        <end position="478"/>
    </location>
</feature>
<dbReference type="Proteomes" id="UP000006461">
    <property type="component" value="Chromosome"/>
</dbReference>
<dbReference type="OrthoDB" id="580775at2"/>
<evidence type="ECO:0000313" key="2">
    <source>
        <dbReference type="EMBL" id="CCH87098.1"/>
    </source>
</evidence>
<dbReference type="HOGENOM" id="CLU_035301_4_1_11"/>
<name>I4EUN5_MODI5</name>
<evidence type="ECO:0000313" key="3">
    <source>
        <dbReference type="Proteomes" id="UP000006461"/>
    </source>
</evidence>
<gene>
    <name evidence="2" type="ordered locus">MODMU_1656</name>
</gene>
<dbReference type="Gene3D" id="3.40.50.12780">
    <property type="entry name" value="N-terminal domain of ligase-like"/>
    <property type="match status" value="1"/>
</dbReference>
<dbReference type="EMBL" id="FO203431">
    <property type="protein sequence ID" value="CCH87098.1"/>
    <property type="molecule type" value="Genomic_DNA"/>
</dbReference>
<accession>I4EUN5</accession>
<protein>
    <submittedName>
        <fullName evidence="2">Coenzyme F390 synthetase</fullName>
    </submittedName>
</protein>
<evidence type="ECO:0000256" key="1">
    <source>
        <dbReference type="SAM" id="MobiDB-lite"/>
    </source>
</evidence>